<evidence type="ECO:0000313" key="11">
    <source>
        <dbReference type="Proteomes" id="UP001293718"/>
    </source>
</evidence>
<feature type="domain" description="NADH:quinone oxidoreductase/Mrp antiporter transmembrane" evidence="9">
    <location>
        <begin position="156"/>
        <end position="385"/>
    </location>
</feature>
<feature type="transmembrane region" description="Helical" evidence="8">
    <location>
        <begin position="431"/>
        <end position="452"/>
    </location>
</feature>
<comment type="subcellular location">
    <subcellularLocation>
        <location evidence="1">Cell membrane</location>
        <topology evidence="1">Multi-pass membrane protein</topology>
    </subcellularLocation>
    <subcellularLocation>
        <location evidence="7">Membrane</location>
        <topology evidence="7">Multi-pass membrane protein</topology>
    </subcellularLocation>
</comment>
<feature type="transmembrane region" description="Helical" evidence="8">
    <location>
        <begin position="159"/>
        <end position="177"/>
    </location>
</feature>
<dbReference type="Proteomes" id="UP001293718">
    <property type="component" value="Unassembled WGS sequence"/>
</dbReference>
<keyword evidence="6 8" id="KW-0472">Membrane</keyword>
<evidence type="ECO:0000256" key="2">
    <source>
        <dbReference type="ARBA" id="ARBA00005346"/>
    </source>
</evidence>
<feature type="transmembrane region" description="Helical" evidence="8">
    <location>
        <begin position="234"/>
        <end position="259"/>
    </location>
</feature>
<evidence type="ECO:0000256" key="1">
    <source>
        <dbReference type="ARBA" id="ARBA00004651"/>
    </source>
</evidence>
<evidence type="ECO:0000313" key="10">
    <source>
        <dbReference type="EMBL" id="MDZ5457389.1"/>
    </source>
</evidence>
<evidence type="ECO:0000256" key="6">
    <source>
        <dbReference type="ARBA" id="ARBA00023136"/>
    </source>
</evidence>
<dbReference type="InterPro" id="IPR001750">
    <property type="entry name" value="ND/Mrp_TM"/>
</dbReference>
<sequence length="575" mass="59651">MTPDALGFALAPQHLVVLPVLLPLATAAVMLLAGTRRRGAQALLNLASTSVNLVVALLLLAQVAAVAQAGTAAGAADPAQAGAAGALAVYLPGNWQVPLGIALVADRLSALMLVLAGGVALASLLFAIARWHLAGVYFHVLFQLQLMGLNGAFLTGDLFNLFVFFEVLLAASYGLLLHGGGRQRVRAGLHYVAVNLLASLLFLIGVAVLYGVAGTLNMADLALKLREVPAGDRGLLHAGAAILAVAFLAKAALWPLNFWLPPAYAAASTPVAGLFVILTKVGVYALLRLWTLCFAPGAGESALFGSAALVWGGLVTLAFGSVAMLASQHLARLAGYSVITSSGTLIAALGFNEPALSGGALYYMASSTLAGCALFLLVELLERARRMEVDTPRLDDPRRVLPTFTDAEQRPPVGVNLDDEEQVLIGRAIPAALAFLGVGFTLCALVIAGLPPLSGFVGKVAMLSTLLYVQGWAAWTLFALLILSGLAAATALLRVGMRCFWTLQGEPARLRVVETLPVGLLLAACALLVVRGEDALRYTRATAEALHRPGPYMDAVLRAQPVPPPSPAAAGETAP</sequence>
<dbReference type="NCBIfam" id="NF009309">
    <property type="entry name" value="PRK12666.1"/>
    <property type="match status" value="1"/>
</dbReference>
<feature type="transmembrane region" description="Helical" evidence="8">
    <location>
        <begin position="363"/>
        <end position="381"/>
    </location>
</feature>
<keyword evidence="4 7" id="KW-0812">Transmembrane</keyword>
<dbReference type="PRINTS" id="PR01437">
    <property type="entry name" value="NUOXDRDTASE4"/>
</dbReference>
<feature type="transmembrane region" description="Helical" evidence="8">
    <location>
        <begin position="15"/>
        <end position="35"/>
    </location>
</feature>
<dbReference type="PANTHER" id="PTHR42703:SF1">
    <property type="entry name" value="NA(+)_H(+) ANTIPORTER SUBUNIT D1"/>
    <property type="match status" value="1"/>
</dbReference>
<feature type="transmembrane region" description="Helical" evidence="8">
    <location>
        <begin position="108"/>
        <end position="129"/>
    </location>
</feature>
<name>A0ABU5IEY7_9BURK</name>
<evidence type="ECO:0000256" key="5">
    <source>
        <dbReference type="ARBA" id="ARBA00022989"/>
    </source>
</evidence>
<feature type="transmembrane region" description="Helical" evidence="8">
    <location>
        <begin position="472"/>
        <end position="496"/>
    </location>
</feature>
<keyword evidence="5 8" id="KW-1133">Transmembrane helix</keyword>
<evidence type="ECO:0000256" key="8">
    <source>
        <dbReference type="SAM" id="Phobius"/>
    </source>
</evidence>
<protein>
    <submittedName>
        <fullName evidence="10">Monovalent cation/H+ antiporter subunit D</fullName>
    </submittedName>
</protein>
<reference evidence="10 11" key="1">
    <citation type="submission" date="2023-11" db="EMBL/GenBank/DDBJ databases">
        <title>Draft genome of Azohydromonas lata strain H1 (DSM1123), a polyhydroxyalkanoate producer.</title>
        <authorList>
            <person name="Traversa D."/>
            <person name="D'Addabbo P."/>
            <person name="Pazzani C."/>
            <person name="Manzari C."/>
            <person name="Chiara M."/>
            <person name="Scrascia M."/>
        </authorList>
    </citation>
    <scope>NUCLEOTIDE SEQUENCE [LARGE SCALE GENOMIC DNA]</scope>
    <source>
        <strain evidence="10 11">H1</strain>
    </source>
</reference>
<dbReference type="InterPro" id="IPR050586">
    <property type="entry name" value="CPA3_Na-H_Antiporter_D"/>
</dbReference>
<evidence type="ECO:0000256" key="7">
    <source>
        <dbReference type="RuleBase" id="RU000320"/>
    </source>
</evidence>
<dbReference type="PANTHER" id="PTHR42703">
    <property type="entry name" value="NADH DEHYDROGENASE"/>
    <property type="match status" value="1"/>
</dbReference>
<organism evidence="10 11">
    <name type="scientific">Azohydromonas lata</name>
    <dbReference type="NCBI Taxonomy" id="45677"/>
    <lineage>
        <taxon>Bacteria</taxon>
        <taxon>Pseudomonadati</taxon>
        <taxon>Pseudomonadota</taxon>
        <taxon>Betaproteobacteria</taxon>
        <taxon>Burkholderiales</taxon>
        <taxon>Sphaerotilaceae</taxon>
        <taxon>Azohydromonas</taxon>
    </lineage>
</organism>
<gene>
    <name evidence="10" type="ORF">SM757_12490</name>
</gene>
<accession>A0ABU5IEY7</accession>
<feature type="transmembrane region" description="Helical" evidence="8">
    <location>
        <begin position="302"/>
        <end position="326"/>
    </location>
</feature>
<dbReference type="EMBL" id="JAXOJX010000018">
    <property type="protein sequence ID" value="MDZ5457389.1"/>
    <property type="molecule type" value="Genomic_DNA"/>
</dbReference>
<keyword evidence="3" id="KW-1003">Cell membrane</keyword>
<feature type="transmembrane region" description="Helical" evidence="8">
    <location>
        <begin position="189"/>
        <end position="214"/>
    </location>
</feature>
<feature type="transmembrane region" description="Helical" evidence="8">
    <location>
        <begin position="42"/>
        <end position="65"/>
    </location>
</feature>
<feature type="transmembrane region" description="Helical" evidence="8">
    <location>
        <begin position="333"/>
        <end position="351"/>
    </location>
</feature>
<dbReference type="InterPro" id="IPR003918">
    <property type="entry name" value="NADH_UbQ_OxRdtase"/>
</dbReference>
<comment type="caution">
    <text evidence="10">The sequence shown here is derived from an EMBL/GenBank/DDBJ whole genome shotgun (WGS) entry which is preliminary data.</text>
</comment>
<feature type="transmembrane region" description="Helical" evidence="8">
    <location>
        <begin position="271"/>
        <end position="290"/>
    </location>
</feature>
<evidence type="ECO:0000256" key="4">
    <source>
        <dbReference type="ARBA" id="ARBA00022692"/>
    </source>
</evidence>
<evidence type="ECO:0000259" key="9">
    <source>
        <dbReference type="Pfam" id="PF00361"/>
    </source>
</evidence>
<proteinExistence type="inferred from homology"/>
<comment type="similarity">
    <text evidence="2">Belongs to the CPA3 antiporters (TC 2.A.63) subunit D family.</text>
</comment>
<keyword evidence="11" id="KW-1185">Reference proteome</keyword>
<dbReference type="RefSeq" id="WP_322465708.1">
    <property type="nucleotide sequence ID" value="NZ_JAXOJX010000018.1"/>
</dbReference>
<dbReference type="Pfam" id="PF00361">
    <property type="entry name" value="Proton_antipo_M"/>
    <property type="match status" value="1"/>
</dbReference>
<evidence type="ECO:0000256" key="3">
    <source>
        <dbReference type="ARBA" id="ARBA00022475"/>
    </source>
</evidence>